<gene>
    <name evidence="6" type="ORF">OQ273_09230</name>
</gene>
<keyword evidence="7" id="KW-1185">Reference proteome</keyword>
<evidence type="ECO:0000256" key="4">
    <source>
        <dbReference type="ARBA" id="ARBA00022842"/>
    </source>
</evidence>
<dbReference type="GO" id="GO:0016462">
    <property type="term" value="F:pyrophosphatase activity"/>
    <property type="evidence" value="ECO:0007669"/>
    <property type="project" value="InterPro"/>
</dbReference>
<dbReference type="GO" id="GO:0005737">
    <property type="term" value="C:cytoplasm"/>
    <property type="evidence" value="ECO:0007669"/>
    <property type="project" value="TreeGrafter"/>
</dbReference>
<comment type="caution">
    <text evidence="6">The sequence shown here is derived from an EMBL/GenBank/DDBJ whole genome shotgun (WGS) entry which is preliminary data.</text>
</comment>
<protein>
    <submittedName>
        <fullName evidence="6">NUDIX hydrolase</fullName>
    </submittedName>
</protein>
<dbReference type="SUPFAM" id="SSF55811">
    <property type="entry name" value="Nudix"/>
    <property type="match status" value="1"/>
</dbReference>
<dbReference type="RefSeq" id="WP_267990153.1">
    <property type="nucleotide sequence ID" value="NZ_JAPJZI010000001.1"/>
</dbReference>
<dbReference type="Pfam" id="PF00293">
    <property type="entry name" value="NUDIX"/>
    <property type="match status" value="1"/>
</dbReference>
<keyword evidence="2" id="KW-0479">Metal-binding</keyword>
<reference evidence="6" key="1">
    <citation type="submission" date="2022-11" db="EMBL/GenBank/DDBJ databases">
        <title>Draft genome sequence of Hoeflea poritis E7-10 and Hoeflea prorocentri PM5-8, separated from scleractinian coral Porites lutea and marine dinoflagellate.</title>
        <authorList>
            <person name="Zhang G."/>
            <person name="Wei Q."/>
            <person name="Cai L."/>
        </authorList>
    </citation>
    <scope>NUCLEOTIDE SEQUENCE</scope>
    <source>
        <strain evidence="6">PM5-8</strain>
    </source>
</reference>
<dbReference type="Gene3D" id="3.90.79.10">
    <property type="entry name" value="Nucleoside Triphosphate Pyrophosphohydrolase"/>
    <property type="match status" value="1"/>
</dbReference>
<evidence type="ECO:0000259" key="5">
    <source>
        <dbReference type="PROSITE" id="PS51462"/>
    </source>
</evidence>
<evidence type="ECO:0000313" key="7">
    <source>
        <dbReference type="Proteomes" id="UP001151234"/>
    </source>
</evidence>
<proteinExistence type="predicted"/>
<dbReference type="InterPro" id="IPR000086">
    <property type="entry name" value="NUDIX_hydrolase_dom"/>
</dbReference>
<accession>A0A9X3UHI4</accession>
<dbReference type="InterPro" id="IPR047198">
    <property type="entry name" value="DDP-like_NUDIX"/>
</dbReference>
<evidence type="ECO:0000256" key="3">
    <source>
        <dbReference type="ARBA" id="ARBA00022801"/>
    </source>
</evidence>
<dbReference type="EMBL" id="JAPJZI010000001">
    <property type="protein sequence ID" value="MDA5398748.1"/>
    <property type="molecule type" value="Genomic_DNA"/>
</dbReference>
<dbReference type="InterPro" id="IPR015797">
    <property type="entry name" value="NUDIX_hydrolase-like_dom_sf"/>
</dbReference>
<dbReference type="PANTHER" id="PTHR12629">
    <property type="entry name" value="DIPHOSPHOINOSITOL POLYPHOSPHATE PHOSPHOHYDROLASE"/>
    <property type="match status" value="1"/>
</dbReference>
<comment type="cofactor">
    <cofactor evidence="1">
        <name>Mg(2+)</name>
        <dbReference type="ChEBI" id="CHEBI:18420"/>
    </cofactor>
</comment>
<organism evidence="6 7">
    <name type="scientific">Hoeflea prorocentri</name>
    <dbReference type="NCBI Taxonomy" id="1922333"/>
    <lineage>
        <taxon>Bacteria</taxon>
        <taxon>Pseudomonadati</taxon>
        <taxon>Pseudomonadota</taxon>
        <taxon>Alphaproteobacteria</taxon>
        <taxon>Hyphomicrobiales</taxon>
        <taxon>Rhizobiaceae</taxon>
        <taxon>Hoeflea</taxon>
    </lineage>
</organism>
<evidence type="ECO:0000256" key="1">
    <source>
        <dbReference type="ARBA" id="ARBA00001946"/>
    </source>
</evidence>
<dbReference type="CDD" id="cd04666">
    <property type="entry name" value="NUDIX_DIPP2_like_Nudt4"/>
    <property type="match status" value="1"/>
</dbReference>
<keyword evidence="3 6" id="KW-0378">Hydrolase</keyword>
<dbReference type="GO" id="GO:0046872">
    <property type="term" value="F:metal ion binding"/>
    <property type="evidence" value="ECO:0007669"/>
    <property type="project" value="UniProtKB-KW"/>
</dbReference>
<dbReference type="PROSITE" id="PS51462">
    <property type="entry name" value="NUDIX"/>
    <property type="match status" value="1"/>
</dbReference>
<evidence type="ECO:0000313" key="6">
    <source>
        <dbReference type="EMBL" id="MDA5398748.1"/>
    </source>
</evidence>
<name>A0A9X3UHI4_9HYPH</name>
<feature type="domain" description="Nudix hydrolase" evidence="5">
    <location>
        <begin position="24"/>
        <end position="153"/>
    </location>
</feature>
<dbReference type="PANTHER" id="PTHR12629:SF0">
    <property type="entry name" value="DIPHOSPHOINOSITOL-POLYPHOSPHATE DIPHOSPHATASE"/>
    <property type="match status" value="1"/>
</dbReference>
<evidence type="ECO:0000256" key="2">
    <source>
        <dbReference type="ARBA" id="ARBA00022723"/>
    </source>
</evidence>
<keyword evidence="4" id="KW-0460">Magnesium</keyword>
<dbReference type="AlphaFoldDB" id="A0A9X3UHI4"/>
<sequence>MSAIKQSWTAASEYLSLMVRRPTPLQYAALCYRRRADKAEILLITSRGTGRWILPKGWAMKKESEPGTAAQEAYEEAGVVGNIDPTALGTFEFDKWVHGMPVPCTVQVYPLEVERLEDDYPEKDQRQRKWFSVEEAAGKVDEPQLQDLIKSFCP</sequence>
<dbReference type="Proteomes" id="UP001151234">
    <property type="component" value="Unassembled WGS sequence"/>
</dbReference>